<proteinExistence type="predicted"/>
<dbReference type="VEuPathDB" id="VectorBase:AAEL000505"/>
<protein>
    <submittedName>
        <fullName evidence="2">CHK domain-containing protein</fullName>
    </submittedName>
</protein>
<dbReference type="AlphaFoldDB" id="A0A1S4EW44"/>
<sequence>MEEQRKMNFIRGELTEIILKVLNWNADLVEAQVSTPEHLDGFMSVIHNLILVTKDKETSEQKTINLMVKVMKGDVAFRESSLAKTQFTNEIYIYTNVIPAFTELLKSRECSIRGDTWCPRIFYGQAGKIPNFSNIYETVLVMENMTLDGFKAGPRNDLDEAHLTLMAKRIAQFHACTYAMKIENNDGLEKLVDGIIPMNFSKDGQIFNSYAVLFKLGLDRIFEYIDEHPAVLDSDQFKTDVAKLRSRHGNEPIHLMQKFLERNEFSVILHGDYNRNNVFFKYENDKPVDLRMFDFQENRYATPSIDLTFFMSMSMPTGIREQLWTPLLKSYHDSLMDTLVDILKCDRSDPRLETYSYSNFMNHMKTFGLYGAIIAAHFLPWMLCSEEECAQLAHHFTKDINSADMKHWTRVSGGEAVDKRLIEIFRHMSQMGYFSIVDDD</sequence>
<gene>
    <name evidence="2" type="primary">5578434</name>
</gene>
<accession>A0A1S4EW44</accession>
<evidence type="ECO:0000313" key="2">
    <source>
        <dbReference type="EnsemblMetazoa" id="AAEL000505-PA"/>
    </source>
</evidence>
<dbReference type="Proteomes" id="UP000008820">
    <property type="component" value="Chromosome 3"/>
</dbReference>
<dbReference type="SUPFAM" id="SSF56112">
    <property type="entry name" value="Protein kinase-like (PK-like)"/>
    <property type="match status" value="1"/>
</dbReference>
<dbReference type="EnsemblMetazoa" id="AAEL000505-RA">
    <property type="protein sequence ID" value="AAEL000505-PA"/>
    <property type="gene ID" value="AAEL000505"/>
</dbReference>
<dbReference type="InterPro" id="IPR015897">
    <property type="entry name" value="CHK_kinase-like"/>
</dbReference>
<dbReference type="PANTHER" id="PTHR11012:SF4">
    <property type="entry name" value="LD42035P"/>
    <property type="match status" value="1"/>
</dbReference>
<dbReference type="InterPro" id="IPR011009">
    <property type="entry name" value="Kinase-like_dom_sf"/>
</dbReference>
<dbReference type="PANTHER" id="PTHR11012">
    <property type="entry name" value="PROTEIN KINASE-LIKE DOMAIN-CONTAINING"/>
    <property type="match status" value="1"/>
</dbReference>
<dbReference type="InterPro" id="IPR004119">
    <property type="entry name" value="EcKL"/>
</dbReference>
<dbReference type="Gene3D" id="3.90.1200.10">
    <property type="match status" value="1"/>
</dbReference>
<reference evidence="2" key="2">
    <citation type="submission" date="2020-05" db="UniProtKB">
        <authorList>
            <consortium name="EnsemblMetazoa"/>
        </authorList>
    </citation>
    <scope>IDENTIFICATION</scope>
    <source>
        <strain evidence="2">LVP_AGWG</strain>
    </source>
</reference>
<evidence type="ECO:0000259" key="1">
    <source>
        <dbReference type="SMART" id="SM00587"/>
    </source>
</evidence>
<evidence type="ECO:0000313" key="3">
    <source>
        <dbReference type="Proteomes" id="UP000008820"/>
    </source>
</evidence>
<dbReference type="Pfam" id="PF02958">
    <property type="entry name" value="EcKL"/>
    <property type="match status" value="1"/>
</dbReference>
<organism evidence="2 3">
    <name type="scientific">Aedes aegypti</name>
    <name type="common">Yellowfever mosquito</name>
    <name type="synonym">Culex aegypti</name>
    <dbReference type="NCBI Taxonomy" id="7159"/>
    <lineage>
        <taxon>Eukaryota</taxon>
        <taxon>Metazoa</taxon>
        <taxon>Ecdysozoa</taxon>
        <taxon>Arthropoda</taxon>
        <taxon>Hexapoda</taxon>
        <taxon>Insecta</taxon>
        <taxon>Pterygota</taxon>
        <taxon>Neoptera</taxon>
        <taxon>Endopterygota</taxon>
        <taxon>Diptera</taxon>
        <taxon>Nematocera</taxon>
        <taxon>Culicoidea</taxon>
        <taxon>Culicidae</taxon>
        <taxon>Culicinae</taxon>
        <taxon>Aedini</taxon>
        <taxon>Aedes</taxon>
        <taxon>Stegomyia</taxon>
    </lineage>
</organism>
<keyword evidence="3" id="KW-1185">Reference proteome</keyword>
<feature type="domain" description="CHK kinase-like" evidence="1">
    <location>
        <begin position="140"/>
        <end position="341"/>
    </location>
</feature>
<name>A0A1S4EW44_AEDAE</name>
<dbReference type="SMART" id="SM00587">
    <property type="entry name" value="CHK"/>
    <property type="match status" value="1"/>
</dbReference>
<dbReference type="OrthoDB" id="190089at2759"/>
<dbReference type="InParanoid" id="A0A1S4EW44"/>
<reference evidence="2 3" key="1">
    <citation type="submission" date="2017-06" db="EMBL/GenBank/DDBJ databases">
        <title>Aedes aegypti genome working group (AGWG) sequencing and assembly.</title>
        <authorList>
            <consortium name="Aedes aegypti Genome Working Group (AGWG)"/>
            <person name="Matthews B.J."/>
        </authorList>
    </citation>
    <scope>NUCLEOTIDE SEQUENCE [LARGE SCALE GENOMIC DNA]</scope>
    <source>
        <strain evidence="2 3">LVP_AGWG</strain>
    </source>
</reference>